<feature type="domain" description="F-box" evidence="2">
    <location>
        <begin position="159"/>
        <end position="208"/>
    </location>
</feature>
<keyword evidence="4" id="KW-1185">Reference proteome</keyword>
<dbReference type="InterPro" id="IPR036047">
    <property type="entry name" value="F-box-like_dom_sf"/>
</dbReference>
<keyword evidence="1" id="KW-0175">Coiled coil</keyword>
<dbReference type="AlphaFoldDB" id="A0A8X8Y0P5"/>
<dbReference type="InterPro" id="IPR001810">
    <property type="entry name" value="F-box_dom"/>
</dbReference>
<name>A0A8X8Y0P5_SALSN</name>
<gene>
    <name evidence="3" type="ORF">SASPL_118980</name>
</gene>
<evidence type="ECO:0000313" key="3">
    <source>
        <dbReference type="EMBL" id="KAG6422409.1"/>
    </source>
</evidence>
<reference evidence="3" key="2">
    <citation type="submission" date="2020-08" db="EMBL/GenBank/DDBJ databases">
        <title>Plant Genome Project.</title>
        <authorList>
            <person name="Zhang R.-G."/>
        </authorList>
    </citation>
    <scope>NUCLEOTIDE SEQUENCE</scope>
    <source>
        <strain evidence="3">Huo1</strain>
        <tissue evidence="3">Leaf</tissue>
    </source>
</reference>
<evidence type="ECO:0000256" key="1">
    <source>
        <dbReference type="SAM" id="Coils"/>
    </source>
</evidence>
<evidence type="ECO:0000259" key="2">
    <source>
        <dbReference type="PROSITE" id="PS50181"/>
    </source>
</evidence>
<dbReference type="Pfam" id="PF00646">
    <property type="entry name" value="F-box"/>
    <property type="match status" value="1"/>
</dbReference>
<organism evidence="3">
    <name type="scientific">Salvia splendens</name>
    <name type="common">Scarlet sage</name>
    <dbReference type="NCBI Taxonomy" id="180675"/>
    <lineage>
        <taxon>Eukaryota</taxon>
        <taxon>Viridiplantae</taxon>
        <taxon>Streptophyta</taxon>
        <taxon>Embryophyta</taxon>
        <taxon>Tracheophyta</taxon>
        <taxon>Spermatophyta</taxon>
        <taxon>Magnoliopsida</taxon>
        <taxon>eudicotyledons</taxon>
        <taxon>Gunneridae</taxon>
        <taxon>Pentapetalae</taxon>
        <taxon>asterids</taxon>
        <taxon>lamiids</taxon>
        <taxon>Lamiales</taxon>
        <taxon>Lamiaceae</taxon>
        <taxon>Nepetoideae</taxon>
        <taxon>Mentheae</taxon>
        <taxon>Salviinae</taxon>
        <taxon>Salvia</taxon>
        <taxon>Salvia subgen. Calosphace</taxon>
        <taxon>core Calosphace</taxon>
    </lineage>
</organism>
<dbReference type="Pfam" id="PF23622">
    <property type="entry name" value="LRR_At1g61320_AtMIF1"/>
    <property type="match status" value="1"/>
</dbReference>
<protein>
    <recommendedName>
        <fullName evidence="2">F-box domain-containing protein</fullName>
    </recommendedName>
</protein>
<dbReference type="SUPFAM" id="SSF81383">
    <property type="entry name" value="F-box domain"/>
    <property type="match status" value="1"/>
</dbReference>
<proteinExistence type="predicted"/>
<dbReference type="PROSITE" id="PS50181">
    <property type="entry name" value="FBOX"/>
    <property type="match status" value="1"/>
</dbReference>
<dbReference type="Proteomes" id="UP000298416">
    <property type="component" value="Unassembled WGS sequence"/>
</dbReference>
<dbReference type="PANTHER" id="PTHR34145:SF68">
    <property type="entry name" value="FBD DOMAIN-CONTAINING PROTEIN"/>
    <property type="match status" value="1"/>
</dbReference>
<sequence>MAVELDSLTILYEELANVDQLIENDTEEVNDLKGELAAVKHNLQQIEARLKRNKERKKAIGKQQTSLRKDMSSKTIHLTTEAQLQRLNQERANLDKIVADTSNHDIYELALYGLPMPYEKSADIIFQIRLIHAYMSLEPNIGLRMAKVQRRRLEDDYTGDRISMLPDDILVLILSSLTLKEAARTSTLCSRWSERIDDWLSYAVSRKVESIELTWKANLPRNCYPFPYKQGNFPDNLKLLKKLSFSYVNVSCEAVAFLLGYCRLLEQLSLCGIPLSSLVVIRTSLVFKCLEISRCSALNSVVVRESKVVCIKYNGAGKPHCRFELVDVPLLTELWIQANAHQQYISALADILSMFDSVLPQLHTLKIYAMSNYTRRNTWSDVKIMPNLKELGVVLGSDYRDNHPLLPIIHWFSVAPCLQRFVIEASHQEMTQVDKKELIYAPKWYSQYCLCKGRRDYSPIKEVVFVGYRGVCNHFEMIERLVTYSLALEKIIVDPRSFLLCKNIRWDYISRNQICKESSK</sequence>
<comment type="caution">
    <text evidence="3">The sequence shown here is derived from an EMBL/GenBank/DDBJ whole genome shotgun (WGS) entry which is preliminary data.</text>
</comment>
<dbReference type="InterPro" id="IPR053772">
    <property type="entry name" value="At1g61320/At1g61330-like"/>
</dbReference>
<dbReference type="SUPFAM" id="SSF52047">
    <property type="entry name" value="RNI-like"/>
    <property type="match status" value="1"/>
</dbReference>
<dbReference type="Gene3D" id="3.80.10.10">
    <property type="entry name" value="Ribonuclease Inhibitor"/>
    <property type="match status" value="1"/>
</dbReference>
<feature type="coiled-coil region" evidence="1">
    <location>
        <begin position="15"/>
        <end position="104"/>
    </location>
</feature>
<dbReference type="InterPro" id="IPR032675">
    <property type="entry name" value="LRR_dom_sf"/>
</dbReference>
<dbReference type="EMBL" id="PNBA02000006">
    <property type="protein sequence ID" value="KAG6422409.1"/>
    <property type="molecule type" value="Genomic_DNA"/>
</dbReference>
<dbReference type="PANTHER" id="PTHR34145">
    <property type="entry name" value="OS02G0105600 PROTEIN"/>
    <property type="match status" value="1"/>
</dbReference>
<evidence type="ECO:0000313" key="4">
    <source>
        <dbReference type="Proteomes" id="UP000298416"/>
    </source>
</evidence>
<reference evidence="3" key="1">
    <citation type="submission" date="2018-01" db="EMBL/GenBank/DDBJ databases">
        <authorList>
            <person name="Mao J.F."/>
        </authorList>
    </citation>
    <scope>NUCLEOTIDE SEQUENCE</scope>
    <source>
        <strain evidence="3">Huo1</strain>
        <tissue evidence="3">Leaf</tissue>
    </source>
</reference>
<dbReference type="InterPro" id="IPR055357">
    <property type="entry name" value="LRR_At1g61320_AtMIF1"/>
</dbReference>
<accession>A0A8X8Y0P5</accession>